<keyword evidence="3" id="KW-1185">Reference proteome</keyword>
<dbReference type="SUPFAM" id="SSF109604">
    <property type="entry name" value="HD-domain/PDEase-like"/>
    <property type="match status" value="1"/>
</dbReference>
<dbReference type="SMART" id="SM00471">
    <property type="entry name" value="HDc"/>
    <property type="match status" value="1"/>
</dbReference>
<dbReference type="Gene3D" id="1.10.3210.10">
    <property type="entry name" value="Hypothetical protein af1432"/>
    <property type="match status" value="1"/>
</dbReference>
<dbReference type="RefSeq" id="WP_213166783.1">
    <property type="nucleotide sequence ID" value="NZ_CP058559.1"/>
</dbReference>
<feature type="domain" description="HD-GYP" evidence="1">
    <location>
        <begin position="111"/>
        <end position="309"/>
    </location>
</feature>
<reference evidence="2 3" key="1">
    <citation type="submission" date="2020-07" db="EMBL/GenBank/DDBJ databases">
        <title>Alkalicella. sp. LB2 genome.</title>
        <authorList>
            <person name="Postec A."/>
            <person name="Quemeneur M."/>
        </authorList>
    </citation>
    <scope>NUCLEOTIDE SEQUENCE [LARGE SCALE GENOMIC DNA]</scope>
    <source>
        <strain evidence="2 3">LB2</strain>
    </source>
</reference>
<dbReference type="InterPro" id="IPR003607">
    <property type="entry name" value="HD/PDEase_dom"/>
</dbReference>
<dbReference type="Pfam" id="PF13487">
    <property type="entry name" value="HD_5"/>
    <property type="match status" value="1"/>
</dbReference>
<proteinExistence type="predicted"/>
<dbReference type="KEGG" id="acae:HYG86_17235"/>
<name>A0A7G9WCH9_ALKCA</name>
<dbReference type="CDD" id="cd00077">
    <property type="entry name" value="HDc"/>
    <property type="match status" value="1"/>
</dbReference>
<dbReference type="InterPro" id="IPR037522">
    <property type="entry name" value="HD_GYP_dom"/>
</dbReference>
<evidence type="ECO:0000313" key="3">
    <source>
        <dbReference type="Proteomes" id="UP000516160"/>
    </source>
</evidence>
<evidence type="ECO:0000313" key="2">
    <source>
        <dbReference type="EMBL" id="QNO16391.1"/>
    </source>
</evidence>
<sequence length="359" mass="40624">MRRVAVNYLKEGDIVAYPVKNSDGQILLTQGTSLNSNLIGKLAHLGIHAVYIQDDSLPSMSINQIIQESTRKESIDAIKKLMLQNTIKNEVEKISKESIDIRRLTNVVNMLVEELMISGETLSSFAEIRMLDSYTYNHSVDVCIYSLILGHKLKYTRTQLFELGLGALLHDVGKSKVPLNVINKPDVLSKDEYEKIKEHPVLGYEILRLNPNIPLLSAHVALQHHERYNGSGYPRKISRDSIHPYGYIVGIADMFDALTSEKLYRPKFTFKEAIEILISTKNTLFPSHYIDAFLQCLALYPNGYRVKLNTGDLAVVIGQGTTPLTPILKPVDNDITTDAYELIDLEDNREIYIEDIVYE</sequence>
<dbReference type="PROSITE" id="PS51832">
    <property type="entry name" value="HD_GYP"/>
    <property type="match status" value="1"/>
</dbReference>
<accession>A0A7G9WCH9</accession>
<organism evidence="2 3">
    <name type="scientific">Alkalicella caledoniensis</name>
    <dbReference type="NCBI Taxonomy" id="2731377"/>
    <lineage>
        <taxon>Bacteria</taxon>
        <taxon>Bacillati</taxon>
        <taxon>Bacillota</taxon>
        <taxon>Clostridia</taxon>
        <taxon>Eubacteriales</taxon>
        <taxon>Proteinivoracaceae</taxon>
        <taxon>Alkalicella</taxon>
    </lineage>
</organism>
<dbReference type="AlphaFoldDB" id="A0A7G9WCH9"/>
<gene>
    <name evidence="2" type="ORF">HYG86_17235</name>
</gene>
<dbReference type="Proteomes" id="UP000516160">
    <property type="component" value="Chromosome"/>
</dbReference>
<dbReference type="PANTHER" id="PTHR43155">
    <property type="entry name" value="CYCLIC DI-GMP PHOSPHODIESTERASE PA4108-RELATED"/>
    <property type="match status" value="1"/>
</dbReference>
<evidence type="ECO:0000259" key="1">
    <source>
        <dbReference type="PROSITE" id="PS51832"/>
    </source>
</evidence>
<dbReference type="EMBL" id="CP058559">
    <property type="protein sequence ID" value="QNO16391.1"/>
    <property type="molecule type" value="Genomic_DNA"/>
</dbReference>
<dbReference type="PANTHER" id="PTHR43155:SF2">
    <property type="entry name" value="CYCLIC DI-GMP PHOSPHODIESTERASE PA4108"/>
    <property type="match status" value="1"/>
</dbReference>
<protein>
    <submittedName>
        <fullName evidence="2">HD-GYP domain-containing protein</fullName>
    </submittedName>
</protein>